<keyword evidence="3 7" id="KW-0028">Amino-acid biosynthesis</keyword>
<keyword evidence="4 7" id="KW-0808">Transferase</keyword>
<evidence type="ECO:0000256" key="3">
    <source>
        <dbReference type="ARBA" id="ARBA00022605"/>
    </source>
</evidence>
<dbReference type="HAMAP" id="MF_00210">
    <property type="entry name" value="EPSP_synth"/>
    <property type="match status" value="1"/>
</dbReference>
<feature type="binding site" evidence="7">
    <location>
        <position position="319"/>
    </location>
    <ligand>
        <name>3-phosphoshikimate</name>
        <dbReference type="ChEBI" id="CHEBI:145989"/>
    </ligand>
</feature>
<dbReference type="Gene3D" id="3.65.10.10">
    <property type="entry name" value="Enolpyruvate transferase domain"/>
    <property type="match status" value="2"/>
</dbReference>
<feature type="binding site" evidence="7">
    <location>
        <position position="171"/>
    </location>
    <ligand>
        <name>3-phosphoshikimate</name>
        <dbReference type="ChEBI" id="CHEBI:145989"/>
    </ligand>
</feature>
<dbReference type="PANTHER" id="PTHR21090">
    <property type="entry name" value="AROM/DEHYDROQUINATE SYNTHASE"/>
    <property type="match status" value="1"/>
</dbReference>
<dbReference type="SUPFAM" id="SSF55205">
    <property type="entry name" value="EPT/RTPC-like"/>
    <property type="match status" value="1"/>
</dbReference>
<dbReference type="NCBIfam" id="TIGR01356">
    <property type="entry name" value="aroA"/>
    <property type="match status" value="1"/>
</dbReference>
<feature type="binding site" evidence="7">
    <location>
        <position position="98"/>
    </location>
    <ligand>
        <name>phosphoenolpyruvate</name>
        <dbReference type="ChEBI" id="CHEBI:58702"/>
    </ligand>
</feature>
<evidence type="ECO:0000256" key="1">
    <source>
        <dbReference type="ARBA" id="ARBA00004811"/>
    </source>
</evidence>
<comment type="pathway">
    <text evidence="1 7">Metabolic intermediate biosynthesis; chorismate biosynthesis; chorismate from D-erythrose 4-phosphate and phosphoenolpyruvate: step 6/7.</text>
</comment>
<feature type="domain" description="Enolpyruvate transferase" evidence="8">
    <location>
        <begin position="13"/>
        <end position="427"/>
    </location>
</feature>
<dbReference type="PROSITE" id="PS00104">
    <property type="entry name" value="EPSP_SYNTHASE_1"/>
    <property type="match status" value="1"/>
</dbReference>
<feature type="binding site" evidence="7">
    <location>
        <position position="346"/>
    </location>
    <ligand>
        <name>3-phosphoshikimate</name>
        <dbReference type="ChEBI" id="CHEBI:145989"/>
    </ligand>
</feature>
<reference evidence="9 10" key="1">
    <citation type="submission" date="2023-01" db="EMBL/GenBank/DDBJ databases">
        <title>Sporosarcina sp. nov., isolated from Korean tranditional fermented seafood 'Jeotgal'.</title>
        <authorList>
            <person name="Yang A.-I."/>
        </authorList>
    </citation>
    <scope>NUCLEOTIDE SEQUENCE [LARGE SCALE GENOMIC DNA]</scope>
    <source>
        <strain evidence="9 10">B2O-1</strain>
    </source>
</reference>
<comment type="function">
    <text evidence="7">Catalyzes the transfer of the enolpyruvyl moiety of phosphoenolpyruvate (PEP) to the 5-hydroxyl of shikimate-3-phosphate (S3P) to produce enolpyruvyl shikimate-3-phosphate and inorganic phosphate.</text>
</comment>
<keyword evidence="7" id="KW-0963">Cytoplasm</keyword>
<evidence type="ECO:0000256" key="2">
    <source>
        <dbReference type="ARBA" id="ARBA00009948"/>
    </source>
</evidence>
<feature type="binding site" evidence="7">
    <location>
        <position position="173"/>
    </location>
    <ligand>
        <name>phosphoenolpyruvate</name>
        <dbReference type="ChEBI" id="CHEBI:58702"/>
    </ligand>
</feature>
<evidence type="ECO:0000313" key="10">
    <source>
        <dbReference type="Proteomes" id="UP001303532"/>
    </source>
</evidence>
<feature type="binding site" evidence="7">
    <location>
        <position position="392"/>
    </location>
    <ligand>
        <name>phosphoenolpyruvate</name>
        <dbReference type="ChEBI" id="CHEBI:58702"/>
    </ligand>
</feature>
<feature type="binding site" evidence="7">
    <location>
        <position position="31"/>
    </location>
    <ligand>
        <name>3-phosphoshikimate</name>
        <dbReference type="ChEBI" id="CHEBI:145989"/>
    </ligand>
</feature>
<feature type="binding site" evidence="7">
    <location>
        <position position="26"/>
    </location>
    <ligand>
        <name>3-phosphoshikimate</name>
        <dbReference type="ChEBI" id="CHEBI:145989"/>
    </ligand>
</feature>
<dbReference type="PROSITE" id="PS00885">
    <property type="entry name" value="EPSP_SYNTHASE_2"/>
    <property type="match status" value="1"/>
</dbReference>
<feature type="binding site" evidence="7">
    <location>
        <position position="126"/>
    </location>
    <ligand>
        <name>phosphoenolpyruvate</name>
        <dbReference type="ChEBI" id="CHEBI:58702"/>
    </ligand>
</feature>
<comment type="subunit">
    <text evidence="7">Monomer.</text>
</comment>
<name>A0ABZ0KYG5_9BACL</name>
<dbReference type="InterPro" id="IPR023193">
    <property type="entry name" value="EPSP_synthase_CS"/>
</dbReference>
<comment type="caution">
    <text evidence="7">Lacks conserved residue(s) required for the propagation of feature annotation.</text>
</comment>
<feature type="binding site" evidence="7">
    <location>
        <position position="27"/>
    </location>
    <ligand>
        <name>3-phosphoshikimate</name>
        <dbReference type="ChEBI" id="CHEBI:145989"/>
    </ligand>
</feature>
<organism evidence="9 10">
    <name type="scientific">Sporosarcina jeotgali</name>
    <dbReference type="NCBI Taxonomy" id="3020056"/>
    <lineage>
        <taxon>Bacteria</taxon>
        <taxon>Bacillati</taxon>
        <taxon>Bacillota</taxon>
        <taxon>Bacilli</taxon>
        <taxon>Bacillales</taxon>
        <taxon>Caryophanaceae</taxon>
        <taxon>Sporosarcina</taxon>
    </lineage>
</organism>
<evidence type="ECO:0000256" key="5">
    <source>
        <dbReference type="ARBA" id="ARBA00023141"/>
    </source>
</evidence>
<evidence type="ECO:0000259" key="8">
    <source>
        <dbReference type="Pfam" id="PF00275"/>
    </source>
</evidence>
<dbReference type="CDD" id="cd01556">
    <property type="entry name" value="EPSP_synthase"/>
    <property type="match status" value="1"/>
</dbReference>
<dbReference type="InterPro" id="IPR036968">
    <property type="entry name" value="Enolpyruvate_Tfrase_sf"/>
</dbReference>
<dbReference type="InterPro" id="IPR001986">
    <property type="entry name" value="Enolpyruvate_Tfrase_dom"/>
</dbReference>
<feature type="active site" description="Proton acceptor" evidence="7">
    <location>
        <position position="319"/>
    </location>
</feature>
<comment type="catalytic activity">
    <reaction evidence="6">
        <text>3-phosphoshikimate + phosphoenolpyruvate = 5-O-(1-carboxyvinyl)-3-phosphoshikimate + phosphate</text>
        <dbReference type="Rhea" id="RHEA:21256"/>
        <dbReference type="ChEBI" id="CHEBI:43474"/>
        <dbReference type="ChEBI" id="CHEBI:57701"/>
        <dbReference type="ChEBI" id="CHEBI:58702"/>
        <dbReference type="ChEBI" id="CHEBI:145989"/>
        <dbReference type="EC" id="2.5.1.19"/>
    </reaction>
    <physiologicalReaction direction="left-to-right" evidence="6">
        <dbReference type="Rhea" id="RHEA:21257"/>
    </physiologicalReaction>
</comment>
<dbReference type="RefSeq" id="WP_323693039.1">
    <property type="nucleotide sequence ID" value="NZ_CP116341.1"/>
</dbReference>
<gene>
    <name evidence="7 9" type="primary">aroA</name>
    <name evidence="9" type="ORF">PGH26_05700</name>
</gene>
<dbReference type="PANTHER" id="PTHR21090:SF5">
    <property type="entry name" value="PENTAFUNCTIONAL AROM POLYPEPTIDE"/>
    <property type="match status" value="1"/>
</dbReference>
<feature type="binding site" evidence="7">
    <location>
        <position position="26"/>
    </location>
    <ligand>
        <name>phosphoenolpyruvate</name>
        <dbReference type="ChEBI" id="CHEBI:58702"/>
    </ligand>
</feature>
<keyword evidence="10" id="KW-1185">Reference proteome</keyword>
<protein>
    <recommendedName>
        <fullName evidence="7">3-phosphoshikimate 1-carboxyvinyltransferase</fullName>
        <ecNumber evidence="7">2.5.1.19</ecNumber>
    </recommendedName>
    <alternativeName>
        <fullName evidence="7">5-enolpyruvylshikimate-3-phosphate synthase</fullName>
        <shortName evidence="7">EPSP synthase</shortName>
        <shortName evidence="7">EPSPS</shortName>
    </alternativeName>
</protein>
<comment type="subcellular location">
    <subcellularLocation>
        <location evidence="7">Cytoplasm</location>
    </subcellularLocation>
</comment>
<dbReference type="EMBL" id="CP116341">
    <property type="protein sequence ID" value="WOV85431.1"/>
    <property type="molecule type" value="Genomic_DNA"/>
</dbReference>
<dbReference type="PIRSF" id="PIRSF000505">
    <property type="entry name" value="EPSPS"/>
    <property type="match status" value="1"/>
</dbReference>
<feature type="binding site" evidence="7">
    <location>
        <position position="173"/>
    </location>
    <ligand>
        <name>3-phosphoshikimate</name>
        <dbReference type="ChEBI" id="CHEBI:145989"/>
    </ligand>
</feature>
<dbReference type="EC" id="2.5.1.19" evidence="7"/>
<feature type="binding site" evidence="7">
    <location>
        <position position="350"/>
    </location>
    <ligand>
        <name>phosphoenolpyruvate</name>
        <dbReference type="ChEBI" id="CHEBI:58702"/>
    </ligand>
</feature>
<comment type="similarity">
    <text evidence="2 7">Belongs to the EPSP synthase family.</text>
</comment>
<keyword evidence="5 7" id="KW-0057">Aromatic amino acid biosynthesis</keyword>
<sequence length="435" mass="46054">MEKIDMITAAFNGEALNGTIRVPGDKSISHRAVMLGAIAKGKTTISGFLAGEDCLSTIRIFSQLGVEIERNGSDVSVTSPGISGWKNPVEALDAGNSGTTARLLLGILAGSSVTAEITGDRYLRKRPMRRVTAPLNEMNARFKGNTETETLPVTVEGTKLKAMSYEMPIASAQVKSAILFAGLSAEGTTLVTEKAVSRDHTERMLRQFGASVQSEETSVSIAGGQSLQACDVKVPGDISSAAFFMCAAAMVPGSKITFLEVGLNPTRTGIIDVLQEMGAKVSFGERVNGEGEPYGELTVESSDLHAIEISGAMIPRLIDELPVIALLATQATGTTVIKDAEELRVKETDRIEAVCSELQKLGAIIEPTPDGMRITGPTKLTGGMLRSHGDHRLGMMAAISSVVADGPVQIEDASCINVSYPGFFEHLDSLTRSKH</sequence>
<evidence type="ECO:0000313" key="9">
    <source>
        <dbReference type="EMBL" id="WOV85431.1"/>
    </source>
</evidence>
<dbReference type="Proteomes" id="UP001303532">
    <property type="component" value="Chromosome"/>
</dbReference>
<evidence type="ECO:0000256" key="7">
    <source>
        <dbReference type="HAMAP-Rule" id="MF_00210"/>
    </source>
</evidence>
<evidence type="ECO:0000256" key="4">
    <source>
        <dbReference type="ARBA" id="ARBA00022679"/>
    </source>
</evidence>
<dbReference type="InterPro" id="IPR013792">
    <property type="entry name" value="RNA3'P_cycl/enolpyr_Trfase_a/b"/>
</dbReference>
<dbReference type="InterPro" id="IPR006264">
    <property type="entry name" value="EPSP_synthase"/>
</dbReference>
<dbReference type="Pfam" id="PF00275">
    <property type="entry name" value="EPSP_synthase"/>
    <property type="match status" value="1"/>
</dbReference>
<evidence type="ECO:0000256" key="6">
    <source>
        <dbReference type="ARBA" id="ARBA00044633"/>
    </source>
</evidence>
<dbReference type="GO" id="GO:0003866">
    <property type="term" value="F:3-phosphoshikimate 1-carboxyvinyltransferase activity"/>
    <property type="evidence" value="ECO:0007669"/>
    <property type="project" value="UniProtKB-EC"/>
</dbReference>
<proteinExistence type="inferred from homology"/>
<accession>A0ABZ0KYG5</accession>